<sequence length="331" mass="36322">MPSATERPINRELFEAQARHLACVLALPAMEQVGITSSARIDEPVGPGLNNLFLLRVDGIEHLGRRVPGANGELDSRLTPDMLLGTLLQARWDEQGWHCRYQPLTDSQCQALFQRALTSSSHRIHFPFPELDSQCREQVAPPCFWDAPQNLAKHLDRQEQHFRDTSIALLAGRLRPGAIIHDPACSTGTFIAALARALPTTHCVGADRSAAMIDHATASHRLPNLSFEVADANAPIMPAGSCDVLILRFLNAEMMTRACALALFEHLTGLVRPGGMALVFGQSSVLFDVERQARRLGLQVASSLAEVPGSLQLFQFYQLVCPMPLLEQKPS</sequence>
<evidence type="ECO:0000259" key="1">
    <source>
        <dbReference type="Pfam" id="PF13649"/>
    </source>
</evidence>
<proteinExistence type="predicted"/>
<dbReference type="EMBL" id="CP034338">
    <property type="protein sequence ID" value="AZL69644.1"/>
    <property type="molecule type" value="Genomic_DNA"/>
</dbReference>
<dbReference type="KEGG" id="pory:EJA05_18815"/>
<dbReference type="GO" id="GO:0008168">
    <property type="term" value="F:methyltransferase activity"/>
    <property type="evidence" value="ECO:0007669"/>
    <property type="project" value="UniProtKB-KW"/>
</dbReference>
<name>A0A3S8UML2_9PSED</name>
<evidence type="ECO:0000313" key="3">
    <source>
        <dbReference type="Proteomes" id="UP000268230"/>
    </source>
</evidence>
<keyword evidence="2" id="KW-0489">Methyltransferase</keyword>
<dbReference type="InterPro" id="IPR041698">
    <property type="entry name" value="Methyltransf_25"/>
</dbReference>
<gene>
    <name evidence="2" type="ORF">EJA05_18815</name>
</gene>
<protein>
    <submittedName>
        <fullName evidence="2">Class I SAM-dependent methyltransferase</fullName>
    </submittedName>
</protein>
<dbReference type="Pfam" id="PF13649">
    <property type="entry name" value="Methyltransf_25"/>
    <property type="match status" value="1"/>
</dbReference>
<dbReference type="SUPFAM" id="SSF53335">
    <property type="entry name" value="S-adenosyl-L-methionine-dependent methyltransferases"/>
    <property type="match status" value="1"/>
</dbReference>
<organism evidence="2 3">
    <name type="scientific">Pseudomonas entomophila</name>
    <dbReference type="NCBI Taxonomy" id="312306"/>
    <lineage>
        <taxon>Bacteria</taxon>
        <taxon>Pseudomonadati</taxon>
        <taxon>Pseudomonadota</taxon>
        <taxon>Gammaproteobacteria</taxon>
        <taxon>Pseudomonadales</taxon>
        <taxon>Pseudomonadaceae</taxon>
        <taxon>Pseudomonas</taxon>
    </lineage>
</organism>
<dbReference type="OrthoDB" id="6555526at2"/>
<feature type="domain" description="Methyltransferase" evidence="1">
    <location>
        <begin position="182"/>
        <end position="275"/>
    </location>
</feature>
<dbReference type="AlphaFoldDB" id="A0A3S8UML2"/>
<dbReference type="Proteomes" id="UP000268230">
    <property type="component" value="Chromosome"/>
</dbReference>
<keyword evidence="2" id="KW-0808">Transferase</keyword>
<dbReference type="InterPro" id="IPR029063">
    <property type="entry name" value="SAM-dependent_MTases_sf"/>
</dbReference>
<dbReference type="CDD" id="cd02440">
    <property type="entry name" value="AdoMet_MTases"/>
    <property type="match status" value="1"/>
</dbReference>
<evidence type="ECO:0000313" key="2">
    <source>
        <dbReference type="EMBL" id="AZL69644.1"/>
    </source>
</evidence>
<reference evidence="2 3" key="1">
    <citation type="submission" date="2018-12" db="EMBL/GenBank/DDBJ databases">
        <authorList>
            <person name="Li S."/>
            <person name="Yang R."/>
            <person name="Chen G."/>
            <person name="Zou L."/>
            <person name="Zhang C."/>
            <person name="Chen Y."/>
            <person name="Liu Z."/>
            <person name="Li Y."/>
            <person name="Yan Y."/>
            <person name="Huang M."/>
            <person name="Chen T."/>
        </authorList>
    </citation>
    <scope>NUCLEOTIDE SEQUENCE [LARGE SCALE GENOMIC DNA]</scope>
    <source>
        <strain evidence="2 3">1257</strain>
    </source>
</reference>
<dbReference type="Gene3D" id="3.40.50.150">
    <property type="entry name" value="Vaccinia Virus protein VP39"/>
    <property type="match status" value="1"/>
</dbReference>
<accession>A0A3S8UML2</accession>
<dbReference type="GO" id="GO:0032259">
    <property type="term" value="P:methylation"/>
    <property type="evidence" value="ECO:0007669"/>
    <property type="project" value="UniProtKB-KW"/>
</dbReference>